<reference evidence="6" key="2">
    <citation type="submission" date="2018-12" db="EMBL/GenBank/DDBJ databases">
        <title>Maribacter lutimaris sp. nov., isolated from marine sediment.</title>
        <authorList>
            <person name="Kim K.K."/>
        </authorList>
    </citation>
    <scope>NUCLEOTIDE SEQUENCE [LARGE SCALE GENOMIC DNA]</scope>
    <source>
        <strain evidence="6">PoM-212</strain>
    </source>
</reference>
<dbReference type="OrthoDB" id="135231at2"/>
<dbReference type="InterPro" id="IPR009057">
    <property type="entry name" value="Homeodomain-like_sf"/>
</dbReference>
<dbReference type="Proteomes" id="UP000286990">
    <property type="component" value="Unassembled WGS sequence"/>
</dbReference>
<reference evidence="6" key="1">
    <citation type="submission" date="2018-08" db="EMBL/GenBank/DDBJ databases">
        <authorList>
            <person name="Khan S.A."/>
            <person name="J S.E."/>
        </authorList>
    </citation>
    <scope>NUCLEOTIDE SEQUENCE [LARGE SCALE GENOMIC DNA]</scope>
    <source>
        <strain evidence="6">PoM-212</strain>
    </source>
</reference>
<dbReference type="GO" id="GO:0003700">
    <property type="term" value="F:DNA-binding transcription factor activity"/>
    <property type="evidence" value="ECO:0007669"/>
    <property type="project" value="InterPro"/>
</dbReference>
<dbReference type="PRINTS" id="PR00032">
    <property type="entry name" value="HTHARAC"/>
</dbReference>
<sequence length="235" mass="26809">MNQINKYSFGSADTSVMTASQRLQPTLEELQLEINYIDYGEHLINIHCGIPEELDDSPEVSNSLYDLDGETDIQPDAIFFSKKISIKLSKEDIQKLILSVDALHGSNEFKTTISSGISISNSMENDFLDKIFNLIEDNMSNDNYWVDNLSYDMNVSRSTLFRKLKNLTGQAPQAFMKKIRLERALHLLEMGQLRIAEVAYQVGFSDPNYFSKCFRKLFGKSPSSFMARSKNLYLP</sequence>
<proteinExistence type="predicted"/>
<evidence type="ECO:0000256" key="2">
    <source>
        <dbReference type="ARBA" id="ARBA00023125"/>
    </source>
</evidence>
<dbReference type="GO" id="GO:0043565">
    <property type="term" value="F:sequence-specific DNA binding"/>
    <property type="evidence" value="ECO:0007669"/>
    <property type="project" value="InterPro"/>
</dbReference>
<evidence type="ECO:0000313" key="6">
    <source>
        <dbReference type="Proteomes" id="UP000286990"/>
    </source>
</evidence>
<comment type="caution">
    <text evidence="5">The sequence shown here is derived from an EMBL/GenBank/DDBJ whole genome shotgun (WGS) entry which is preliminary data.</text>
</comment>
<accession>A0A3R8QZF8</accession>
<evidence type="ECO:0000256" key="3">
    <source>
        <dbReference type="ARBA" id="ARBA00023163"/>
    </source>
</evidence>
<evidence type="ECO:0000313" key="5">
    <source>
        <dbReference type="EMBL" id="RRQ48611.1"/>
    </source>
</evidence>
<evidence type="ECO:0000256" key="1">
    <source>
        <dbReference type="ARBA" id="ARBA00023015"/>
    </source>
</evidence>
<gene>
    <name evidence="5" type="ORF">DZC72_13045</name>
</gene>
<dbReference type="SMART" id="SM00342">
    <property type="entry name" value="HTH_ARAC"/>
    <property type="match status" value="1"/>
</dbReference>
<dbReference type="PANTHER" id="PTHR43280:SF2">
    <property type="entry name" value="HTH-TYPE TRANSCRIPTIONAL REGULATOR EXSA"/>
    <property type="match status" value="1"/>
</dbReference>
<dbReference type="EMBL" id="QUSX01000002">
    <property type="protein sequence ID" value="RRQ48611.1"/>
    <property type="molecule type" value="Genomic_DNA"/>
</dbReference>
<keyword evidence="2" id="KW-0238">DNA-binding</keyword>
<keyword evidence="3" id="KW-0804">Transcription</keyword>
<dbReference type="PROSITE" id="PS00041">
    <property type="entry name" value="HTH_ARAC_FAMILY_1"/>
    <property type="match status" value="1"/>
</dbReference>
<dbReference type="Gene3D" id="1.10.10.60">
    <property type="entry name" value="Homeodomain-like"/>
    <property type="match status" value="1"/>
</dbReference>
<name>A0A3R8QZF8_9FLAO</name>
<protein>
    <submittedName>
        <fullName evidence="5">AraC family transcriptional regulator</fullName>
    </submittedName>
</protein>
<organism evidence="5 6">
    <name type="scientific">Maribacter algicola</name>
    <dbReference type="NCBI Taxonomy" id="2498892"/>
    <lineage>
        <taxon>Bacteria</taxon>
        <taxon>Pseudomonadati</taxon>
        <taxon>Bacteroidota</taxon>
        <taxon>Flavobacteriia</taxon>
        <taxon>Flavobacteriales</taxon>
        <taxon>Flavobacteriaceae</taxon>
        <taxon>Maribacter</taxon>
    </lineage>
</organism>
<dbReference type="InterPro" id="IPR018060">
    <property type="entry name" value="HTH_AraC"/>
</dbReference>
<feature type="domain" description="HTH araC/xylS-type" evidence="4">
    <location>
        <begin position="129"/>
        <end position="228"/>
    </location>
</feature>
<dbReference type="InterPro" id="IPR020449">
    <property type="entry name" value="Tscrpt_reg_AraC-type_HTH"/>
</dbReference>
<dbReference type="PANTHER" id="PTHR43280">
    <property type="entry name" value="ARAC-FAMILY TRANSCRIPTIONAL REGULATOR"/>
    <property type="match status" value="1"/>
</dbReference>
<dbReference type="AlphaFoldDB" id="A0A3R8QZF8"/>
<dbReference type="RefSeq" id="WP_125223329.1">
    <property type="nucleotide sequence ID" value="NZ_QUSX01000002.1"/>
</dbReference>
<keyword evidence="6" id="KW-1185">Reference proteome</keyword>
<dbReference type="Pfam" id="PF12833">
    <property type="entry name" value="HTH_18"/>
    <property type="match status" value="1"/>
</dbReference>
<dbReference type="SUPFAM" id="SSF46689">
    <property type="entry name" value="Homeodomain-like"/>
    <property type="match status" value="1"/>
</dbReference>
<evidence type="ECO:0000259" key="4">
    <source>
        <dbReference type="PROSITE" id="PS01124"/>
    </source>
</evidence>
<dbReference type="PROSITE" id="PS01124">
    <property type="entry name" value="HTH_ARAC_FAMILY_2"/>
    <property type="match status" value="1"/>
</dbReference>
<keyword evidence="1" id="KW-0805">Transcription regulation</keyword>
<dbReference type="InterPro" id="IPR018062">
    <property type="entry name" value="HTH_AraC-typ_CS"/>
</dbReference>